<evidence type="ECO:0000313" key="16">
    <source>
        <dbReference type="EMBL" id="JAQ05772.1"/>
    </source>
</evidence>
<evidence type="ECO:0000256" key="12">
    <source>
        <dbReference type="ARBA" id="ARBA00039357"/>
    </source>
</evidence>
<evidence type="ECO:0000256" key="4">
    <source>
        <dbReference type="ARBA" id="ARBA00007958"/>
    </source>
</evidence>
<dbReference type="AlphaFoldDB" id="A0A146L568"/>
<dbReference type="PANTHER" id="PTHR19288">
    <property type="entry name" value="4-NITROPHENYLPHOSPHATASE-RELATED"/>
    <property type="match status" value="1"/>
</dbReference>
<evidence type="ECO:0000256" key="6">
    <source>
        <dbReference type="ARBA" id="ARBA00022490"/>
    </source>
</evidence>
<dbReference type="GO" id="GO:0005634">
    <property type="term" value="C:nucleus"/>
    <property type="evidence" value="ECO:0007669"/>
    <property type="project" value="UniProtKB-SubCell"/>
</dbReference>
<proteinExistence type="inferred from homology"/>
<dbReference type="InterPro" id="IPR036412">
    <property type="entry name" value="HAD-like_sf"/>
</dbReference>
<dbReference type="GO" id="GO:0046872">
    <property type="term" value="F:metal ion binding"/>
    <property type="evidence" value="ECO:0007669"/>
    <property type="project" value="UniProtKB-KW"/>
</dbReference>
<dbReference type="Pfam" id="PF13242">
    <property type="entry name" value="Hydrolase_like"/>
    <property type="match status" value="1"/>
</dbReference>
<feature type="non-terminal residue" evidence="15">
    <location>
        <position position="1"/>
    </location>
</feature>
<keyword evidence="14" id="KW-1133">Transmembrane helix</keyword>
<dbReference type="InterPro" id="IPR023214">
    <property type="entry name" value="HAD_sf"/>
</dbReference>
<evidence type="ECO:0000256" key="13">
    <source>
        <dbReference type="ARBA" id="ARBA00047820"/>
    </source>
</evidence>
<dbReference type="EMBL" id="GDHC01012857">
    <property type="protein sequence ID" value="JAQ05772.1"/>
    <property type="molecule type" value="Transcribed_RNA"/>
</dbReference>
<comment type="subcellular location">
    <subcellularLocation>
        <location evidence="3">Cytoplasm</location>
    </subcellularLocation>
    <subcellularLocation>
        <location evidence="2">Nucleus</location>
    </subcellularLocation>
</comment>
<accession>A0A146L568</accession>
<dbReference type="InterPro" id="IPR006357">
    <property type="entry name" value="HAD-SF_hydro_IIA"/>
</dbReference>
<comment type="function">
    <text evidence="11">Phosphatase that hydrolyzes imidodiphosphate, 3-phosphohistidine and 6-phospholysine. Has broad substrate specificity and can also hydrolyze inorganic diphosphate, but with lower efficiency.</text>
</comment>
<dbReference type="Pfam" id="PF13344">
    <property type="entry name" value="Hydrolase_6"/>
    <property type="match status" value="1"/>
</dbReference>
<evidence type="ECO:0000256" key="2">
    <source>
        <dbReference type="ARBA" id="ARBA00004123"/>
    </source>
</evidence>
<evidence type="ECO:0000256" key="1">
    <source>
        <dbReference type="ARBA" id="ARBA00001946"/>
    </source>
</evidence>
<comment type="cofactor">
    <cofactor evidence="1">
        <name>Mg(2+)</name>
        <dbReference type="ChEBI" id="CHEBI:18420"/>
    </cofactor>
</comment>
<evidence type="ECO:0000256" key="14">
    <source>
        <dbReference type="SAM" id="Phobius"/>
    </source>
</evidence>
<evidence type="ECO:0000256" key="7">
    <source>
        <dbReference type="ARBA" id="ARBA00022723"/>
    </source>
</evidence>
<dbReference type="FunFam" id="3.40.50.1000:FF:000051">
    <property type="entry name" value="Phospholysine phosphohistidine inorganic pyrophosphate phosphatase"/>
    <property type="match status" value="1"/>
</dbReference>
<evidence type="ECO:0000256" key="3">
    <source>
        <dbReference type="ARBA" id="ARBA00004496"/>
    </source>
</evidence>
<keyword evidence="8" id="KW-0378">Hydrolase</keyword>
<dbReference type="InterPro" id="IPR006355">
    <property type="entry name" value="LHPP/HDHD2"/>
</dbReference>
<dbReference type="SUPFAM" id="SSF56784">
    <property type="entry name" value="HAD-like"/>
    <property type="match status" value="1"/>
</dbReference>
<protein>
    <recommendedName>
        <fullName evidence="12">Phospholysine phosphohistidine inorganic pyrophosphate phosphatase</fullName>
        <ecNumber evidence="5">3.6.1.1</ecNumber>
    </recommendedName>
</protein>
<dbReference type="NCBIfam" id="TIGR01549">
    <property type="entry name" value="HAD-SF-IA-v1"/>
    <property type="match status" value="1"/>
</dbReference>
<gene>
    <name evidence="15" type="primary">Lhpp_0</name>
    <name evidence="16" type="synonym">Lhpp_1</name>
    <name evidence="16" type="ORF">g.82736</name>
    <name evidence="15" type="ORF">g.82739</name>
</gene>
<name>A0A146L568_LYGHE</name>
<feature type="transmembrane region" description="Helical" evidence="14">
    <location>
        <begin position="12"/>
        <end position="36"/>
    </location>
</feature>
<evidence type="ECO:0000256" key="10">
    <source>
        <dbReference type="ARBA" id="ARBA00023242"/>
    </source>
</evidence>
<keyword evidence="7" id="KW-0479">Metal-binding</keyword>
<keyword evidence="6" id="KW-0963">Cytoplasm</keyword>
<keyword evidence="14" id="KW-0472">Membrane</keyword>
<keyword evidence="14" id="KW-0812">Transmembrane</keyword>
<dbReference type="GO" id="GO:0004427">
    <property type="term" value="F:inorganic diphosphate phosphatase activity"/>
    <property type="evidence" value="ECO:0007669"/>
    <property type="project" value="UniProtKB-EC"/>
</dbReference>
<dbReference type="EMBL" id="GDHC01016729">
    <property type="protein sequence ID" value="JAQ01900.1"/>
    <property type="molecule type" value="Transcribed_RNA"/>
</dbReference>
<dbReference type="NCBIfam" id="TIGR01458">
    <property type="entry name" value="HAD-SF-IIA-hyp3"/>
    <property type="match status" value="1"/>
</dbReference>
<keyword evidence="9" id="KW-0460">Magnesium</keyword>
<dbReference type="PANTHER" id="PTHR19288:SF44">
    <property type="entry name" value="PHOSPHOLYSINE PHOSPHOHISTIDINE INORGANIC PYROPHOSPHATE PHOSPHATASE"/>
    <property type="match status" value="1"/>
</dbReference>
<comment type="similarity">
    <text evidence="4">Belongs to the HAD-like hydrolase superfamily.</text>
</comment>
<evidence type="ECO:0000256" key="8">
    <source>
        <dbReference type="ARBA" id="ARBA00022801"/>
    </source>
</evidence>
<evidence type="ECO:0000256" key="9">
    <source>
        <dbReference type="ARBA" id="ARBA00022842"/>
    </source>
</evidence>
<evidence type="ECO:0000256" key="11">
    <source>
        <dbReference type="ARBA" id="ARBA00037258"/>
    </source>
</evidence>
<dbReference type="Gene3D" id="3.40.50.1000">
    <property type="entry name" value="HAD superfamily/HAD-like"/>
    <property type="match status" value="2"/>
</dbReference>
<keyword evidence="10" id="KW-0539">Nucleus</keyword>
<dbReference type="EC" id="3.6.1.1" evidence="5"/>
<comment type="catalytic activity">
    <reaction evidence="13">
        <text>diphosphate + H2O = 2 phosphate + H(+)</text>
        <dbReference type="Rhea" id="RHEA:24576"/>
        <dbReference type="ChEBI" id="CHEBI:15377"/>
        <dbReference type="ChEBI" id="CHEBI:15378"/>
        <dbReference type="ChEBI" id="CHEBI:33019"/>
        <dbReference type="ChEBI" id="CHEBI:43474"/>
        <dbReference type="EC" id="3.6.1.1"/>
    </reaction>
</comment>
<evidence type="ECO:0000313" key="15">
    <source>
        <dbReference type="EMBL" id="JAQ01900.1"/>
    </source>
</evidence>
<dbReference type="InterPro" id="IPR006439">
    <property type="entry name" value="HAD-SF_hydro_IA"/>
</dbReference>
<dbReference type="GO" id="GO:0016791">
    <property type="term" value="F:phosphatase activity"/>
    <property type="evidence" value="ECO:0007669"/>
    <property type="project" value="InterPro"/>
</dbReference>
<sequence>VFKFCCSVFRALSFLVCCSQYILSSSSVLLAVIFLFNKHSNPRVTSNTNWCLSIIRLKSMASNLAGVKGLLIDISGVLKDGDVVIDGSVAAIEKLQSAKFPFRVVTNETLKPRKTILSTLSMLGYNIEEKILFSPVPAAVEILKRENLRPHLLVHPRMVPEFEGVDFNNPNCVVMADAYEHFTFENMNECFRKLMAMENPVFFSLGIGKYYMDDDGMALDVGGFAKCLEYATGVSPRIVGKPSREYFHTAVNDMNLNCDQVMMIGDDVEHDVGGAQAAGLKGALVRTGKFTKKDENHPKVKPDLIVNNLAHAVDLLFGTSSS</sequence>
<dbReference type="GO" id="GO:0005829">
    <property type="term" value="C:cytosol"/>
    <property type="evidence" value="ECO:0007669"/>
    <property type="project" value="TreeGrafter"/>
</dbReference>
<reference evidence="15" key="1">
    <citation type="journal article" date="2016" name="Gigascience">
        <title>De novo construction of an expanded transcriptome assembly for the western tarnished plant bug, Lygus hesperus.</title>
        <authorList>
            <person name="Tassone E.E."/>
            <person name="Geib S.M."/>
            <person name="Hall B."/>
            <person name="Fabrick J.A."/>
            <person name="Brent C.S."/>
            <person name="Hull J.J."/>
        </authorList>
    </citation>
    <scope>NUCLEOTIDE SEQUENCE</scope>
</reference>
<evidence type="ECO:0000256" key="5">
    <source>
        <dbReference type="ARBA" id="ARBA00012146"/>
    </source>
</evidence>
<organism evidence="15">
    <name type="scientific">Lygus hesperus</name>
    <name type="common">Western plant bug</name>
    <dbReference type="NCBI Taxonomy" id="30085"/>
    <lineage>
        <taxon>Eukaryota</taxon>
        <taxon>Metazoa</taxon>
        <taxon>Ecdysozoa</taxon>
        <taxon>Arthropoda</taxon>
        <taxon>Hexapoda</taxon>
        <taxon>Insecta</taxon>
        <taxon>Pterygota</taxon>
        <taxon>Neoptera</taxon>
        <taxon>Paraneoptera</taxon>
        <taxon>Hemiptera</taxon>
        <taxon>Heteroptera</taxon>
        <taxon>Panheteroptera</taxon>
        <taxon>Cimicomorpha</taxon>
        <taxon>Miridae</taxon>
        <taxon>Mirini</taxon>
        <taxon>Lygus</taxon>
    </lineage>
</organism>